<organism evidence="2 3">
    <name type="scientific">Capsaspora owczarzaki (strain ATCC 30864)</name>
    <dbReference type="NCBI Taxonomy" id="595528"/>
    <lineage>
        <taxon>Eukaryota</taxon>
        <taxon>Filasterea</taxon>
        <taxon>Capsaspora</taxon>
    </lineage>
</organism>
<sequence>MAPPAAATSGSAFGFKETFALADDRERALGELISGTEDYYVYHLQHLLNIGKGNSERADKLFAEFAEHFPYSDRKNQLETRRHLLSFDGDSKPRKERAVEYLRDQLNTYLYHERQVTAASEQAAPAKYPSVLDSELLDTKALAKTAMDECSNWNMSSFRMPEAVEYVAEHLSDKVVSQCLRKAVESMKYADFPGAFELIKAELTPNDFGNRSIHAQLPQGSLDALSKAHPSLLNHSRFVDVYLSKLRPAADVNLDLERSEREAYIARLWDFVILKLGPTFNALKANVYLMALQFDREVNKYDSVKFIEYLKLPKRTRIASSHYHSSFKDQSCVFNTGVSMSEPYIPTLRDDTEIVSDFLYHFFSQPECKSFKPYDMYLDQQFLVRQYAMARITSGESLSDSSLTPSEAQELRDRVDLEFATNKTHFSPGDVVELLVYTKNIDQLILKEYDINTRNYYQSEKSEVGPSINLDGIVANRETVHKFTEPPARRVLRKFQFPNLVQRGVHVIELIGAGLSARAIVRVGSLTVVERRGVAGHVFSVLDEKGARLSDRLSIKIGNQTYEPESEADVSQVAATSSSAAIAAGEITVPYAASTSQQAMLVTHDNFTTLVNFTHCNESYDFSAAFLLERESLIAGNRTAKVLIRPQLFLNSLPISLSVLDTAQTQLIVTLTDDESVPTVRRLGNIRFKDDEELVHEFAVADGIREVRFELTSVVQHTNGSSKSSVSASDTLAINTSDASSQVEDIHLRFSGDEYSLHAIGKGGEPLPKRVISLEIAHALVTRSIHVSLQTDANGAVSLGPLNHVLSVSANIPGISRSFELPRDSVLLPPIVHAKAGENILVALPSSTSSKQAHSSVISCSVERASLLSVKGDRVISDVSAKVRVDRESGYFVIAGLPRGDYILRIRSPCLPNVATVEVKVSDGRVAGNKLIGATRHLQLPRKRQPLQLAVTSYDHRTGLTLKVTHASSKARIHISRPQLVSDQTLSSTAPNASRSSLAATDVSVPASQYTTAKKLGEEQQYIIDRKYAKRFPGNMLQKPSLLLNPYAVRKADSRNQDARAGDRHVGEGSAASMHAKKNRLMGKRERNVAGSGSDPNLDFLTTAVQTLTNLRPDPTTGLIHVSPDVLAQCGLGDRIVCAAIDDEEVVVRHAIAAPANSSLKTKDRSLADALAPTTHFVEQKEVATVQANESFVVQNIRTSKIEVYDSLDKAYRLLSAISNSSLLQEFNFVLEWPTLSQETKLAKFSQYACHELAFFLYKKDRPFFDSVVRSYYSNKKEKTFLDHWLVGHDLSWFLDTYAYSRLNVVERILLAERVAAERGVVALNTKHGSELVPVDPERWSFLFKAAIQGGSMDGNDEPPPQEAVPMEIEFNSMSVGGGGAAMRSLAPSMSFGAPAPMAMMARGGPPMMAKRMAQPMMMMAACPPPPPPGMAMMAMDECEMAADDYAGGYDEDSSDMEEEAKEAYSEGGHQGAAPDDDDGERDLRRRVTGKQRALFRRPPPTEEYAENNYYKIAKDAHNASLITPNAFWSDYAAFVERSKAGEAFVSVNLALATRSLTEMLMALAVLDVPFTPAQHERQYQGEQLTLRTRSAAIIYTRQVRETPRDPAAPPVQAFVKYFDPNEREGYEGSERVDKFVTQFLSGSVYGAQVVVTNLSGSTQKVEVLLQIPQGAVPLQDGFFTRTRHLQISPYSTSTCEYQFYFPKPGTFTHYPPHVTKRGRLLSYGDAAPLVVQATKTVVDQTSWANIAADGTLENVVAFLQTQNLGRVDLSLIAWRMRESKPFQEILSVLRARRVFDHSLWGYSLQHFDLIALSELLQHSPSIIAQVAPRLTSTLLTFTLEDRGEAQMLEYHPFFTPRIHQLGRRDIFNDSLKAAYVSLLNAMVCCATPTSADLFALTYYLLLQSRIEEAISTFAAAQLRVKEEESRLLAMAAGGTSSSKSSKAGQSLAPPPGAGEHQLVVRRRPSFSAIPSSFMRLQREYLEAYLDFYNTQPDVAPLTVARKICAEHKNHPIARWRSKFADMARQIDEYDAAMRGDSSSSSAVASPTRNVEGDEAGNIERQQAQLASTDAVLNLEIATDGTITIEARNAKERSGELRFYPSDVELLFSTNPFVRATSAAFAYIKPHLTLPVSLPATGSAVTVALPKELLNGNVFVEVVLGNLSKSTMFYSNGLTTHLMENYGQVRVVERASKRPIASAYVKVYAKLNDGTTKFYKDGYTDLRGLFDYVSLSNDVFDSVKSFAVLVMSDKFGSVVLEASRPLA</sequence>
<protein>
    <submittedName>
        <fullName evidence="2">Uncharacterized protein</fullName>
    </submittedName>
</protein>
<reference evidence="3" key="1">
    <citation type="submission" date="2011-02" db="EMBL/GenBank/DDBJ databases">
        <title>The Genome Sequence of Capsaspora owczarzaki ATCC 30864.</title>
        <authorList>
            <person name="Russ C."/>
            <person name="Cuomo C."/>
            <person name="Burger G."/>
            <person name="Gray M.W."/>
            <person name="Holland P.W.H."/>
            <person name="King N."/>
            <person name="Lang F.B.F."/>
            <person name="Roger A.J."/>
            <person name="Ruiz-Trillo I."/>
            <person name="Young S.K."/>
            <person name="Zeng Q."/>
            <person name="Gargeya S."/>
            <person name="Alvarado L."/>
            <person name="Berlin A."/>
            <person name="Chapman S.B."/>
            <person name="Chen Z."/>
            <person name="Freedman E."/>
            <person name="Gellesch M."/>
            <person name="Goldberg J."/>
            <person name="Griggs A."/>
            <person name="Gujja S."/>
            <person name="Heilman E."/>
            <person name="Heiman D."/>
            <person name="Howarth C."/>
            <person name="Mehta T."/>
            <person name="Neiman D."/>
            <person name="Pearson M."/>
            <person name="Roberts A."/>
            <person name="Saif S."/>
            <person name="Shea T."/>
            <person name="Shenoy N."/>
            <person name="Sisk P."/>
            <person name="Stolte C."/>
            <person name="Sykes S."/>
            <person name="White J."/>
            <person name="Yandava C."/>
            <person name="Haas B."/>
            <person name="Nusbaum C."/>
            <person name="Birren B."/>
        </authorList>
    </citation>
    <scope>NUCLEOTIDE SEQUENCE</scope>
    <source>
        <strain evidence="3">ATCC 30864</strain>
    </source>
</reference>
<feature type="compositionally biased region" description="Basic and acidic residues" evidence="1">
    <location>
        <begin position="1054"/>
        <end position="1067"/>
    </location>
</feature>
<dbReference type="OrthoDB" id="17798at2759"/>
<accession>A0A0D2VWT0</accession>
<feature type="region of interest" description="Disordered" evidence="1">
    <location>
        <begin position="2032"/>
        <end position="2052"/>
    </location>
</feature>
<dbReference type="eggNOG" id="ENOG502QT0W">
    <property type="taxonomic scope" value="Eukaryota"/>
</dbReference>
<feature type="compositionally biased region" description="Low complexity" evidence="1">
    <location>
        <begin position="1932"/>
        <end position="1947"/>
    </location>
</feature>
<evidence type="ECO:0000313" key="2">
    <source>
        <dbReference type="EMBL" id="KJE96042.1"/>
    </source>
</evidence>
<feature type="region of interest" description="Disordered" evidence="1">
    <location>
        <begin position="1054"/>
        <end position="1095"/>
    </location>
</feature>
<feature type="compositionally biased region" description="Acidic residues" evidence="1">
    <location>
        <begin position="1450"/>
        <end position="1461"/>
    </location>
</feature>
<evidence type="ECO:0000256" key="1">
    <source>
        <dbReference type="SAM" id="MobiDB-lite"/>
    </source>
</evidence>
<dbReference type="PhylomeDB" id="A0A0D2VWT0"/>
<dbReference type="STRING" id="595528.A0A0D2VWT0"/>
<dbReference type="InParanoid" id="A0A0D2VWT0"/>
<dbReference type="RefSeq" id="XP_004345165.2">
    <property type="nucleotide sequence ID" value="XM_004345115.2"/>
</dbReference>
<feature type="region of interest" description="Disordered" evidence="1">
    <location>
        <begin position="1446"/>
        <end position="1482"/>
    </location>
</feature>
<proteinExistence type="predicted"/>
<evidence type="ECO:0000313" key="3">
    <source>
        <dbReference type="Proteomes" id="UP000008743"/>
    </source>
</evidence>
<dbReference type="EMBL" id="KE346370">
    <property type="protein sequence ID" value="KJE96042.1"/>
    <property type="molecule type" value="Genomic_DNA"/>
</dbReference>
<keyword evidence="3" id="KW-1185">Reference proteome</keyword>
<name>A0A0D2VWT0_CAPO3</name>
<dbReference type="Proteomes" id="UP000008743">
    <property type="component" value="Unassembled WGS sequence"/>
</dbReference>
<feature type="region of interest" description="Disordered" evidence="1">
    <location>
        <begin position="1932"/>
        <end position="1956"/>
    </location>
</feature>
<gene>
    <name evidence="2" type="ORF">CAOG_006416</name>
</gene>